<accession>S8CSE1</accession>
<evidence type="ECO:0000313" key="2">
    <source>
        <dbReference type="Proteomes" id="UP000015453"/>
    </source>
</evidence>
<dbReference type="SUPFAM" id="SSF52058">
    <property type="entry name" value="L domain-like"/>
    <property type="match status" value="1"/>
</dbReference>
<dbReference type="PANTHER" id="PTHR15140:SF56">
    <property type="entry name" value="NB-ARC DOMAIN-CONTAINING PROTEIN"/>
    <property type="match status" value="1"/>
</dbReference>
<dbReference type="Proteomes" id="UP000015453">
    <property type="component" value="Unassembled WGS sequence"/>
</dbReference>
<evidence type="ECO:0000313" key="1">
    <source>
        <dbReference type="EMBL" id="EPS69725.1"/>
    </source>
</evidence>
<organism evidence="1 2">
    <name type="scientific">Genlisea aurea</name>
    <dbReference type="NCBI Taxonomy" id="192259"/>
    <lineage>
        <taxon>Eukaryota</taxon>
        <taxon>Viridiplantae</taxon>
        <taxon>Streptophyta</taxon>
        <taxon>Embryophyta</taxon>
        <taxon>Tracheophyta</taxon>
        <taxon>Spermatophyta</taxon>
        <taxon>Magnoliopsida</taxon>
        <taxon>eudicotyledons</taxon>
        <taxon>Gunneridae</taxon>
        <taxon>Pentapetalae</taxon>
        <taxon>asterids</taxon>
        <taxon>lamiids</taxon>
        <taxon>Lamiales</taxon>
        <taxon>Lentibulariaceae</taxon>
        <taxon>Genlisea</taxon>
    </lineage>
</organism>
<dbReference type="Gene3D" id="3.80.10.10">
    <property type="entry name" value="Ribonuclease Inhibitor"/>
    <property type="match status" value="1"/>
</dbReference>
<sequence>MNTLGMLSKLEILKLKESAFIGEKWQIDGSGFHSLEYLYIERSDLTLWTVSENSFEKLRYLVIKNCEKLLNIPDGLVRKLKTLEVERVSRDAMSSLNQLEKKKKENPKEFHEYFKLIITPV</sequence>
<dbReference type="AlphaFoldDB" id="S8CSE1"/>
<reference evidence="1 2" key="1">
    <citation type="journal article" date="2013" name="BMC Genomics">
        <title>The miniature genome of a carnivorous plant Genlisea aurea contains a low number of genes and short non-coding sequences.</title>
        <authorList>
            <person name="Leushkin E.V."/>
            <person name="Sutormin R.A."/>
            <person name="Nabieva E.R."/>
            <person name="Penin A.A."/>
            <person name="Kondrashov A.S."/>
            <person name="Logacheva M.D."/>
        </authorList>
    </citation>
    <scope>NUCLEOTIDE SEQUENCE [LARGE SCALE GENOMIC DNA]</scope>
</reference>
<evidence type="ECO:0008006" key="3">
    <source>
        <dbReference type="Google" id="ProtNLM"/>
    </source>
</evidence>
<proteinExistence type="predicted"/>
<dbReference type="EMBL" id="AUSU01001997">
    <property type="protein sequence ID" value="EPS69725.1"/>
    <property type="molecule type" value="Genomic_DNA"/>
</dbReference>
<dbReference type="InterPro" id="IPR032675">
    <property type="entry name" value="LRR_dom_sf"/>
</dbReference>
<dbReference type="PANTHER" id="PTHR15140">
    <property type="entry name" value="TUBULIN-SPECIFIC CHAPERONE E"/>
    <property type="match status" value="1"/>
</dbReference>
<protein>
    <recommendedName>
        <fullName evidence="3">NB-ARC domain-containing protein</fullName>
    </recommendedName>
</protein>
<keyword evidence="2" id="KW-1185">Reference proteome</keyword>
<name>S8CSE1_9LAMI</name>
<dbReference type="OrthoDB" id="1301295at2759"/>
<gene>
    <name evidence="1" type="ORF">M569_05040</name>
</gene>
<comment type="caution">
    <text evidence="1">The sequence shown here is derived from an EMBL/GenBank/DDBJ whole genome shotgun (WGS) entry which is preliminary data.</text>
</comment>